<dbReference type="SMART" id="SM00858">
    <property type="entry name" value="SAF"/>
    <property type="match status" value="1"/>
</dbReference>
<dbReference type="PANTHER" id="PTHR30536">
    <property type="entry name" value="ALTRONATE/GALACTARATE DEHYDRATASE"/>
    <property type="match status" value="1"/>
</dbReference>
<keyword evidence="5" id="KW-1185">Reference proteome</keyword>
<dbReference type="InterPro" id="IPR048332">
    <property type="entry name" value="GD_AH_C"/>
</dbReference>
<dbReference type="RefSeq" id="WP_345765431.1">
    <property type="nucleotide sequence ID" value="NZ_CP154834.1"/>
</dbReference>
<feature type="domain" description="SAF" evidence="3">
    <location>
        <begin position="12"/>
        <end position="83"/>
    </location>
</feature>
<protein>
    <submittedName>
        <fullName evidence="4">Altronate dehydratase family protein</fullName>
    </submittedName>
</protein>
<dbReference type="CDD" id="cd11613">
    <property type="entry name" value="SAF_AH_GD"/>
    <property type="match status" value="1"/>
</dbReference>
<dbReference type="InterPro" id="IPR013974">
    <property type="entry name" value="SAF"/>
</dbReference>
<dbReference type="InterPro" id="IPR007392">
    <property type="entry name" value="GD_AH_second"/>
</dbReference>
<proteinExistence type="inferred from homology"/>
<dbReference type="InterPro" id="IPR052172">
    <property type="entry name" value="UxaA_altronate/galactarate_dh"/>
</dbReference>
<dbReference type="Pfam" id="PF20629">
    <property type="entry name" value="GD_AH_C"/>
    <property type="match status" value="1"/>
</dbReference>
<dbReference type="InterPro" id="IPR044144">
    <property type="entry name" value="SAF_UxaA/GarD"/>
</dbReference>
<evidence type="ECO:0000313" key="4">
    <source>
        <dbReference type="EMBL" id="XAO72671.1"/>
    </source>
</evidence>
<comment type="similarity">
    <text evidence="1">Belongs to the UxaA family.</text>
</comment>
<dbReference type="Pfam" id="PF04295">
    <property type="entry name" value="GD_AH_second"/>
    <property type="match status" value="1"/>
</dbReference>
<dbReference type="Gene3D" id="2.30.130.110">
    <property type="match status" value="1"/>
</dbReference>
<accession>A0AAU6WJX2</accession>
<reference evidence="4 5" key="1">
    <citation type="submission" date="2024-04" db="EMBL/GenBank/DDBJ databases">
        <title>Genome sequencing and assembly of rice foliar adapted Chryseobacterium endophyticum OsEnb-ALM-A6.</title>
        <authorList>
            <person name="Kumar S."/>
            <person name="Javed M."/>
            <person name="Chouhan V."/>
            <person name="Charishma K."/>
            <person name="Patel A."/>
            <person name="Kumar M."/>
            <person name="Sahu K.P."/>
            <person name="Kumar A."/>
        </authorList>
    </citation>
    <scope>NUCLEOTIDE SEQUENCE [LARGE SCALE GENOMIC DNA]</scope>
    <source>
        <strain evidence="4 5">OsEnb-ALM-A6</strain>
    </source>
</reference>
<dbReference type="PANTHER" id="PTHR30536:SF5">
    <property type="entry name" value="ALTRONATE DEHYDRATASE"/>
    <property type="match status" value="1"/>
</dbReference>
<dbReference type="Proteomes" id="UP001463665">
    <property type="component" value="Chromosome"/>
</dbReference>
<evidence type="ECO:0000259" key="3">
    <source>
        <dbReference type="SMART" id="SM00858"/>
    </source>
</evidence>
<evidence type="ECO:0000256" key="2">
    <source>
        <dbReference type="ARBA" id="ARBA00023239"/>
    </source>
</evidence>
<sequence length="539" mass="58181">MQKNILKVNPKDNVIVALVDLAAGTSVHLDGADYTVLRETKAKHKFAAEDFYEGDQIIMYGVIVGKADRFIGKGEVITTENVKHQSAKVEGKTGTLGWTPPDITKWQDRTFMGYHREDGQVGTENVWLFFPLVFCENKNIETLKNIFEKELLYDKASKHQLLLRSLLNGGSGTDLAMEEDEKDTRIFKNIEVRFITHQGGCGGIRQDAEALGRLFAGYVNNPNVAGATVLSLGCQNLQVQLFMDALNDLAPNNKKPIVVYEQQKSGTIDKMLTGVIKDSYEGIKKANETERKPASITKLNIGLECGGSDGFSGISANPVLGEVSDIMAAIGGITMLAEFPELCGVEQELVNRCVHEEDGVKFLKLMKDFENSVVAAGSGFDMNPSPGNIKDGLITDAMKSAGASKKGGSAPIVDVLDFTEYATKPGLNLLCTPGNDAECTTALVGSGATVVLFTTGLGTPMGNPIAPVVKISSNTTLAEKMPDIIDFNAGTIISGEKTIPETAEELLEFIIRVASGEVKTKAGLLNQHDFIPWRRGVSL</sequence>
<gene>
    <name evidence="4" type="ORF">AAFP95_12345</name>
</gene>
<organism evidence="4 5">
    <name type="scientific">Chryseobacterium endophyticum</name>
    <dbReference type="NCBI Taxonomy" id="1854762"/>
    <lineage>
        <taxon>Bacteria</taxon>
        <taxon>Pseudomonadati</taxon>
        <taxon>Bacteroidota</taxon>
        <taxon>Flavobacteriia</taxon>
        <taxon>Flavobacteriales</taxon>
        <taxon>Weeksellaceae</taxon>
        <taxon>Chryseobacterium group</taxon>
        <taxon>Chryseobacterium</taxon>
    </lineage>
</organism>
<evidence type="ECO:0000313" key="5">
    <source>
        <dbReference type="Proteomes" id="UP001463665"/>
    </source>
</evidence>
<keyword evidence="2" id="KW-0456">Lyase</keyword>
<dbReference type="GO" id="GO:0019698">
    <property type="term" value="P:D-galacturonate catabolic process"/>
    <property type="evidence" value="ECO:0007669"/>
    <property type="project" value="TreeGrafter"/>
</dbReference>
<dbReference type="Pfam" id="PF08666">
    <property type="entry name" value="SAF"/>
    <property type="match status" value="1"/>
</dbReference>
<dbReference type="EMBL" id="CP154834">
    <property type="protein sequence ID" value="XAO72671.1"/>
    <property type="molecule type" value="Genomic_DNA"/>
</dbReference>
<evidence type="ECO:0000256" key="1">
    <source>
        <dbReference type="ARBA" id="ARBA00010986"/>
    </source>
</evidence>
<dbReference type="AlphaFoldDB" id="A0AAU6WJX2"/>
<name>A0AAU6WJX2_9FLAO</name>
<dbReference type="GO" id="GO:0016829">
    <property type="term" value="F:lyase activity"/>
    <property type="evidence" value="ECO:0007669"/>
    <property type="project" value="UniProtKB-KW"/>
</dbReference>